<proteinExistence type="inferred from homology"/>
<sequence>MPYLTIAGPGRREIEIKKSRFICSLARVEDEAGAAAFIAAVRKEFWDARHNCTALVVGADPRRERSNDDGEPAGTAGAPMLEVIRRRGLTDTVAVVTRYFGGVLLGAGGLVRAYGSAVGEALDAVGVVERRPLALLAVAADHARAGRLENELRAAGWTVRQTTYGAGGVSIEVAVAEEGLDGFGSWLAERGAPQPERLGTELVDVPVL</sequence>
<dbReference type="RefSeq" id="WP_380583191.1">
    <property type="nucleotide sequence ID" value="NZ_JBHSQJ010000050.1"/>
</dbReference>
<dbReference type="NCBIfam" id="TIGR00257">
    <property type="entry name" value="IMPACT_YIGZ"/>
    <property type="match status" value="1"/>
</dbReference>
<dbReference type="PROSITE" id="PS00910">
    <property type="entry name" value="UPF0029"/>
    <property type="match status" value="1"/>
</dbReference>
<dbReference type="EMBL" id="JBHSQJ010000050">
    <property type="protein sequence ID" value="MFC5908188.1"/>
    <property type="molecule type" value="Genomic_DNA"/>
</dbReference>
<dbReference type="Pfam" id="PF01205">
    <property type="entry name" value="Impact_N"/>
    <property type="match status" value="1"/>
</dbReference>
<dbReference type="InterPro" id="IPR001498">
    <property type="entry name" value="Impact_N"/>
</dbReference>
<feature type="domain" description="Impact N-terminal" evidence="2">
    <location>
        <begin position="17"/>
        <end position="122"/>
    </location>
</feature>
<accession>A0ABW1G158</accession>
<evidence type="ECO:0000259" key="3">
    <source>
        <dbReference type="Pfam" id="PF09186"/>
    </source>
</evidence>
<dbReference type="InterPro" id="IPR035647">
    <property type="entry name" value="EFG_III/V"/>
</dbReference>
<keyword evidence="5" id="KW-1185">Reference proteome</keyword>
<dbReference type="PANTHER" id="PTHR16301">
    <property type="entry name" value="IMPACT-RELATED"/>
    <property type="match status" value="1"/>
</dbReference>
<name>A0ABW1G158_9ACTN</name>
<dbReference type="InterPro" id="IPR015796">
    <property type="entry name" value="Impact_YigZ-like"/>
</dbReference>
<organism evidence="4 5">
    <name type="scientific">Streptacidiphilus monticola</name>
    <dbReference type="NCBI Taxonomy" id="2161674"/>
    <lineage>
        <taxon>Bacteria</taxon>
        <taxon>Bacillati</taxon>
        <taxon>Actinomycetota</taxon>
        <taxon>Actinomycetes</taxon>
        <taxon>Kitasatosporales</taxon>
        <taxon>Streptomycetaceae</taxon>
        <taxon>Streptacidiphilus</taxon>
    </lineage>
</organism>
<gene>
    <name evidence="4" type="ORF">ACFP3V_13305</name>
</gene>
<feature type="domain" description="UPF0029" evidence="3">
    <location>
        <begin position="139"/>
        <end position="190"/>
    </location>
</feature>
<dbReference type="SUPFAM" id="SSF54980">
    <property type="entry name" value="EF-G C-terminal domain-like"/>
    <property type="match status" value="1"/>
</dbReference>
<dbReference type="Proteomes" id="UP001596174">
    <property type="component" value="Unassembled WGS sequence"/>
</dbReference>
<dbReference type="Pfam" id="PF09186">
    <property type="entry name" value="DUF1949"/>
    <property type="match status" value="1"/>
</dbReference>
<dbReference type="PANTHER" id="PTHR16301:SF20">
    <property type="entry name" value="IMPACT FAMILY MEMBER YIGZ"/>
    <property type="match status" value="1"/>
</dbReference>
<dbReference type="SUPFAM" id="SSF54211">
    <property type="entry name" value="Ribosomal protein S5 domain 2-like"/>
    <property type="match status" value="1"/>
</dbReference>
<dbReference type="Gene3D" id="3.30.230.30">
    <property type="entry name" value="Impact, N-terminal domain"/>
    <property type="match status" value="1"/>
</dbReference>
<protein>
    <submittedName>
        <fullName evidence="4">YigZ family protein</fullName>
    </submittedName>
</protein>
<dbReference type="InterPro" id="IPR023582">
    <property type="entry name" value="Impact"/>
</dbReference>
<dbReference type="InterPro" id="IPR020568">
    <property type="entry name" value="Ribosomal_Su5_D2-typ_SF"/>
</dbReference>
<reference evidence="5" key="1">
    <citation type="journal article" date="2019" name="Int. J. Syst. Evol. Microbiol.">
        <title>The Global Catalogue of Microorganisms (GCM) 10K type strain sequencing project: providing services to taxonomists for standard genome sequencing and annotation.</title>
        <authorList>
            <consortium name="The Broad Institute Genomics Platform"/>
            <consortium name="The Broad Institute Genome Sequencing Center for Infectious Disease"/>
            <person name="Wu L."/>
            <person name="Ma J."/>
        </authorList>
    </citation>
    <scope>NUCLEOTIDE SEQUENCE [LARGE SCALE GENOMIC DNA]</scope>
    <source>
        <strain evidence="5">JCM 4816</strain>
    </source>
</reference>
<evidence type="ECO:0000259" key="2">
    <source>
        <dbReference type="Pfam" id="PF01205"/>
    </source>
</evidence>
<dbReference type="InterPro" id="IPR020569">
    <property type="entry name" value="UPF0029_Impact_CS"/>
</dbReference>
<dbReference type="InterPro" id="IPR036956">
    <property type="entry name" value="Impact_N_sf"/>
</dbReference>
<comment type="similarity">
    <text evidence="1">Belongs to the IMPACT family.</text>
</comment>
<evidence type="ECO:0000256" key="1">
    <source>
        <dbReference type="ARBA" id="ARBA00007665"/>
    </source>
</evidence>
<evidence type="ECO:0000313" key="5">
    <source>
        <dbReference type="Proteomes" id="UP001596174"/>
    </source>
</evidence>
<comment type="caution">
    <text evidence="4">The sequence shown here is derived from an EMBL/GenBank/DDBJ whole genome shotgun (WGS) entry which is preliminary data.</text>
</comment>
<evidence type="ECO:0000313" key="4">
    <source>
        <dbReference type="EMBL" id="MFC5908188.1"/>
    </source>
</evidence>
<dbReference type="InterPro" id="IPR015269">
    <property type="entry name" value="UPF0029_Impact_C"/>
</dbReference>